<sequence>MSPNSGLRTVSSSTASMRSLELPLFPLLKRPMYWLGSAAERLLVPETTNARPQPLTPVYWDPIANTKVDEKDSNLPPPPPPPRGDLNWSGAGKKACPIVCLTASVTRSRPSELTYAAPSRRTFAPRNPLKMKVSSAEDATRRKRKSRILVAMSRSSCVLVGCRL</sequence>
<keyword evidence="2" id="KW-0808">Transferase</keyword>
<keyword evidence="2" id="KW-0418">Kinase</keyword>
<dbReference type="AlphaFoldDB" id="A0AAX6GWV2"/>
<evidence type="ECO:0000313" key="2">
    <source>
        <dbReference type="EMBL" id="KAJ6832984.1"/>
    </source>
</evidence>
<protein>
    <submittedName>
        <fullName evidence="2">L-type lectin-domain containing receptor kinase IV.1-like</fullName>
    </submittedName>
</protein>
<reference evidence="2" key="1">
    <citation type="journal article" date="2023" name="GigaByte">
        <title>Genome assembly of the bearded iris, Iris pallida Lam.</title>
        <authorList>
            <person name="Bruccoleri R.E."/>
            <person name="Oakeley E.J."/>
            <person name="Faust A.M.E."/>
            <person name="Altorfer M."/>
            <person name="Dessus-Babus S."/>
            <person name="Burckhardt D."/>
            <person name="Oertli M."/>
            <person name="Naumann U."/>
            <person name="Petersen F."/>
            <person name="Wong J."/>
        </authorList>
    </citation>
    <scope>NUCLEOTIDE SEQUENCE</scope>
    <source>
        <strain evidence="2">GSM-AAB239-AS_SAM_17_03QT</strain>
    </source>
</reference>
<proteinExistence type="predicted"/>
<dbReference type="EMBL" id="JANAVB010015600">
    <property type="protein sequence ID" value="KAJ6832984.1"/>
    <property type="molecule type" value="Genomic_DNA"/>
</dbReference>
<keyword evidence="3" id="KW-1185">Reference proteome</keyword>
<accession>A0AAX6GWV2</accession>
<evidence type="ECO:0000256" key="1">
    <source>
        <dbReference type="SAM" id="MobiDB-lite"/>
    </source>
</evidence>
<keyword evidence="2" id="KW-0675">Receptor</keyword>
<reference evidence="2" key="2">
    <citation type="submission" date="2023-04" db="EMBL/GenBank/DDBJ databases">
        <authorList>
            <person name="Bruccoleri R.E."/>
            <person name="Oakeley E.J."/>
            <person name="Faust A.-M."/>
            <person name="Dessus-Babus S."/>
            <person name="Altorfer M."/>
            <person name="Burckhardt D."/>
            <person name="Oertli M."/>
            <person name="Naumann U."/>
            <person name="Petersen F."/>
            <person name="Wong J."/>
        </authorList>
    </citation>
    <scope>NUCLEOTIDE SEQUENCE</scope>
    <source>
        <strain evidence="2">GSM-AAB239-AS_SAM_17_03QT</strain>
        <tissue evidence="2">Leaf</tissue>
    </source>
</reference>
<name>A0AAX6GWV2_IRIPA</name>
<comment type="caution">
    <text evidence="2">The sequence shown here is derived from an EMBL/GenBank/DDBJ whole genome shotgun (WGS) entry which is preliminary data.</text>
</comment>
<dbReference type="Proteomes" id="UP001140949">
    <property type="component" value="Unassembled WGS sequence"/>
</dbReference>
<dbReference type="GO" id="GO:0016301">
    <property type="term" value="F:kinase activity"/>
    <property type="evidence" value="ECO:0007669"/>
    <property type="project" value="UniProtKB-KW"/>
</dbReference>
<organism evidence="2 3">
    <name type="scientific">Iris pallida</name>
    <name type="common">Sweet iris</name>
    <dbReference type="NCBI Taxonomy" id="29817"/>
    <lineage>
        <taxon>Eukaryota</taxon>
        <taxon>Viridiplantae</taxon>
        <taxon>Streptophyta</taxon>
        <taxon>Embryophyta</taxon>
        <taxon>Tracheophyta</taxon>
        <taxon>Spermatophyta</taxon>
        <taxon>Magnoliopsida</taxon>
        <taxon>Liliopsida</taxon>
        <taxon>Asparagales</taxon>
        <taxon>Iridaceae</taxon>
        <taxon>Iridoideae</taxon>
        <taxon>Irideae</taxon>
        <taxon>Iris</taxon>
    </lineage>
</organism>
<evidence type="ECO:0000313" key="3">
    <source>
        <dbReference type="Proteomes" id="UP001140949"/>
    </source>
</evidence>
<feature type="region of interest" description="Disordered" evidence="1">
    <location>
        <begin position="66"/>
        <end position="88"/>
    </location>
</feature>
<gene>
    <name evidence="2" type="ORF">M6B38_342615</name>
</gene>